<dbReference type="PROSITE" id="PS51257">
    <property type="entry name" value="PROKAR_LIPOPROTEIN"/>
    <property type="match status" value="1"/>
</dbReference>
<evidence type="ECO:0008006" key="5">
    <source>
        <dbReference type="Google" id="ProtNLM"/>
    </source>
</evidence>
<sequence length="170" mass="18745">MKSRLNLLTKMAALLAATMMLLLSTACSSNKNKDLEVDTYLNTSSTINPDISGESRPVNLSIFYLTDVSNFTKAGFYDLYSKPEQTLSDQLLKVTRLQAQADEDKEIELDAPPETKAVAVIAAFRDVDQAKWGAHVLTPEKCFMGCKPGLKGEELVIEVKRLSVDIALKD</sequence>
<gene>
    <name evidence="3" type="ORF">OPDIPICF_01464</name>
    <name evidence="2" type="ORF">OPDIPICF_03933</name>
</gene>
<dbReference type="EMBL" id="CACSIO010000003">
    <property type="protein sequence ID" value="CAA0094088.1"/>
    <property type="molecule type" value="Genomic_DNA"/>
</dbReference>
<dbReference type="InterPro" id="IPR038706">
    <property type="entry name" value="Type_VI_SciN-like_sf"/>
</dbReference>
<evidence type="ECO:0000313" key="4">
    <source>
        <dbReference type="Proteomes" id="UP000441399"/>
    </source>
</evidence>
<proteinExistence type="predicted"/>
<evidence type="ECO:0000313" key="3">
    <source>
        <dbReference type="EMBL" id="CAA0109383.1"/>
    </source>
</evidence>
<dbReference type="InterPro" id="IPR017734">
    <property type="entry name" value="T6SS_SciN"/>
</dbReference>
<dbReference type="PANTHER" id="PTHR37625:SF4">
    <property type="entry name" value="OUTER MEMBRANE LIPOPROTEIN"/>
    <property type="match status" value="1"/>
</dbReference>
<feature type="chain" id="PRO_5036372914" description="Type VI secretion system-associated lipoprotein" evidence="1">
    <location>
        <begin position="29"/>
        <end position="170"/>
    </location>
</feature>
<dbReference type="Proteomes" id="UP000441399">
    <property type="component" value="Unassembled WGS sequence"/>
</dbReference>
<name>A0A5S9PYA6_9GAMM</name>
<dbReference type="AlphaFoldDB" id="A0A5S9PYA6"/>
<protein>
    <recommendedName>
        <fullName evidence="5">Type VI secretion system-associated lipoprotein</fullName>
    </recommendedName>
</protein>
<keyword evidence="4" id="KW-1185">Reference proteome</keyword>
<evidence type="ECO:0000256" key="1">
    <source>
        <dbReference type="SAM" id="SignalP"/>
    </source>
</evidence>
<reference evidence="3 4" key="1">
    <citation type="submission" date="2019-11" db="EMBL/GenBank/DDBJ databases">
        <authorList>
            <person name="Holert J."/>
        </authorList>
    </citation>
    <scope>NUCLEOTIDE SEQUENCE [LARGE SCALE GENOMIC DNA]</scope>
    <source>
        <strain evidence="3">SB11_3</strain>
    </source>
</reference>
<dbReference type="EMBL" id="CACSIO010000012">
    <property type="protein sequence ID" value="CAA0109383.1"/>
    <property type="molecule type" value="Genomic_DNA"/>
</dbReference>
<dbReference type="PANTHER" id="PTHR37625">
    <property type="entry name" value="OUTER MEMBRANE LIPOPROTEIN-RELATED"/>
    <property type="match status" value="1"/>
</dbReference>
<dbReference type="OrthoDB" id="5471061at2"/>
<evidence type="ECO:0000313" key="2">
    <source>
        <dbReference type="EMBL" id="CAA0094088.1"/>
    </source>
</evidence>
<feature type="signal peptide" evidence="1">
    <location>
        <begin position="1"/>
        <end position="28"/>
    </location>
</feature>
<keyword evidence="1" id="KW-0732">Signal</keyword>
<accession>A0A5S9PYA6</accession>
<dbReference type="Gene3D" id="2.60.40.4150">
    <property type="entry name" value="Type VI secretion system, lipoprotein SciN"/>
    <property type="match status" value="1"/>
</dbReference>
<dbReference type="NCBIfam" id="TIGR03352">
    <property type="entry name" value="VI_chp_3"/>
    <property type="match status" value="1"/>
</dbReference>
<dbReference type="Pfam" id="PF12790">
    <property type="entry name" value="T6SS-SciN"/>
    <property type="match status" value="1"/>
</dbReference>
<organism evidence="3 4">
    <name type="scientific">BD1-7 clade bacterium</name>
    <dbReference type="NCBI Taxonomy" id="2029982"/>
    <lineage>
        <taxon>Bacteria</taxon>
        <taxon>Pseudomonadati</taxon>
        <taxon>Pseudomonadota</taxon>
        <taxon>Gammaproteobacteria</taxon>
        <taxon>Cellvibrionales</taxon>
        <taxon>Spongiibacteraceae</taxon>
        <taxon>BD1-7 clade</taxon>
    </lineage>
</organism>